<evidence type="ECO:0000313" key="2">
    <source>
        <dbReference type="EMBL" id="KAJ9642144.1"/>
    </source>
</evidence>
<accession>A0AA38YAW4</accession>
<organism evidence="2 3">
    <name type="scientific">Knufia peltigerae</name>
    <dbReference type="NCBI Taxonomy" id="1002370"/>
    <lineage>
        <taxon>Eukaryota</taxon>
        <taxon>Fungi</taxon>
        <taxon>Dikarya</taxon>
        <taxon>Ascomycota</taxon>
        <taxon>Pezizomycotina</taxon>
        <taxon>Eurotiomycetes</taxon>
        <taxon>Chaetothyriomycetidae</taxon>
        <taxon>Chaetothyriales</taxon>
        <taxon>Trichomeriaceae</taxon>
        <taxon>Knufia</taxon>
    </lineage>
</organism>
<dbReference type="Proteomes" id="UP001172681">
    <property type="component" value="Unassembled WGS sequence"/>
</dbReference>
<sequence length="62" mass="7408">MIRTLFGSKQDQKEHRNPNRNQYQDQVLPKPPPMDQVLPEAQHEEQILRKPSARIYRTVISR</sequence>
<keyword evidence="3" id="KW-1185">Reference proteome</keyword>
<dbReference type="AlphaFoldDB" id="A0AA38YAW4"/>
<evidence type="ECO:0000313" key="3">
    <source>
        <dbReference type="Proteomes" id="UP001172681"/>
    </source>
</evidence>
<name>A0AA38YAW4_9EURO</name>
<protein>
    <submittedName>
        <fullName evidence="2">Uncharacterized protein</fullName>
    </submittedName>
</protein>
<reference evidence="2" key="1">
    <citation type="submission" date="2022-10" db="EMBL/GenBank/DDBJ databases">
        <title>Culturing micro-colonial fungi from biological soil crusts in the Mojave desert and describing Neophaeococcomyces mojavensis, and introducing the new genera and species Taxawa tesnikishii.</title>
        <authorList>
            <person name="Kurbessoian T."/>
            <person name="Stajich J.E."/>
        </authorList>
    </citation>
    <scope>NUCLEOTIDE SEQUENCE</scope>
    <source>
        <strain evidence="2">TK_35</strain>
    </source>
</reference>
<comment type="caution">
    <text evidence="2">The sequence shown here is derived from an EMBL/GenBank/DDBJ whole genome shotgun (WGS) entry which is preliminary data.</text>
</comment>
<proteinExistence type="predicted"/>
<evidence type="ECO:0000256" key="1">
    <source>
        <dbReference type="SAM" id="MobiDB-lite"/>
    </source>
</evidence>
<dbReference type="EMBL" id="JAPDRN010000010">
    <property type="protein sequence ID" value="KAJ9642144.1"/>
    <property type="molecule type" value="Genomic_DNA"/>
</dbReference>
<gene>
    <name evidence="2" type="ORF">H2204_002513</name>
</gene>
<feature type="region of interest" description="Disordered" evidence="1">
    <location>
        <begin position="1"/>
        <end position="49"/>
    </location>
</feature>